<keyword evidence="2" id="KW-1185">Reference proteome</keyword>
<sequence>MSETDTSHTYSDLHHCDTNYATKFYPWEKGVDEYWNGDETWMDPDAFRFSNKKAQLTYLEQLHRGIRNGKRTNKPYFTRADNVDLIGNVAFQIGLTSAQASCAKSAYFYVHPDRIKGERKDVTAVAVCLYVAVKAGRPFHPQKHDENGVPLADRYGRMFVCDPSDIVSRYGKVQHHLRNGIPNFAEEAEREPKSILSIGEDPFHDEVGIGEGGIYGFDHSSW</sequence>
<dbReference type="EMBL" id="FOFD01000003">
    <property type="protein sequence ID" value="SEQ92631.1"/>
    <property type="molecule type" value="Genomic_DNA"/>
</dbReference>
<evidence type="ECO:0000313" key="1">
    <source>
        <dbReference type="EMBL" id="SEQ92631.1"/>
    </source>
</evidence>
<evidence type="ECO:0000313" key="2">
    <source>
        <dbReference type="Proteomes" id="UP000199114"/>
    </source>
</evidence>
<accession>A0A1H9K065</accession>
<name>A0A1H9K065_9EURY</name>
<dbReference type="RefSeq" id="WP_090618276.1">
    <property type="nucleotide sequence ID" value="NZ_FOFD01000003.1"/>
</dbReference>
<organism evidence="1 2">
    <name type="scientific">Natrinema salaciae</name>
    <dbReference type="NCBI Taxonomy" id="1186196"/>
    <lineage>
        <taxon>Archaea</taxon>
        <taxon>Methanobacteriati</taxon>
        <taxon>Methanobacteriota</taxon>
        <taxon>Stenosarchaea group</taxon>
        <taxon>Halobacteria</taxon>
        <taxon>Halobacteriales</taxon>
        <taxon>Natrialbaceae</taxon>
        <taxon>Natrinema</taxon>
    </lineage>
</organism>
<dbReference type="Proteomes" id="UP000199114">
    <property type="component" value="Unassembled WGS sequence"/>
</dbReference>
<proteinExistence type="predicted"/>
<protein>
    <submittedName>
        <fullName evidence="1">Uncharacterized protein</fullName>
    </submittedName>
</protein>
<reference evidence="2" key="1">
    <citation type="submission" date="2016-10" db="EMBL/GenBank/DDBJ databases">
        <authorList>
            <person name="Varghese N."/>
            <person name="Submissions S."/>
        </authorList>
    </citation>
    <scope>NUCLEOTIDE SEQUENCE [LARGE SCALE GENOMIC DNA]</scope>
    <source>
        <strain evidence="2">DSM 25055</strain>
    </source>
</reference>
<dbReference type="AlphaFoldDB" id="A0A1H9K065"/>
<gene>
    <name evidence="1" type="ORF">SAMN04489841_2757</name>
</gene>
<dbReference type="OrthoDB" id="350003at2157"/>